<keyword evidence="1" id="KW-1133">Transmembrane helix</keyword>
<accession>A0A9Q2CY23</accession>
<keyword evidence="3" id="KW-1185">Reference proteome</keyword>
<evidence type="ECO:0000313" key="3">
    <source>
        <dbReference type="Proteomes" id="UP000579136"/>
    </source>
</evidence>
<organism evidence="2 3">
    <name type="scientific">Nosocomiicoccus ampullae</name>
    <dbReference type="NCBI Taxonomy" id="489910"/>
    <lineage>
        <taxon>Bacteria</taxon>
        <taxon>Bacillati</taxon>
        <taxon>Bacillota</taxon>
        <taxon>Bacilli</taxon>
        <taxon>Bacillales</taxon>
        <taxon>Staphylococcaceae</taxon>
        <taxon>Nosocomiicoccus</taxon>
    </lineage>
</organism>
<name>A0A9Q2CY23_9STAP</name>
<reference evidence="2 3" key="1">
    <citation type="submission" date="2020-08" db="EMBL/GenBank/DDBJ databases">
        <title>Genomic Encyclopedia of Type Strains, Phase IV (KMG-IV): sequencing the most valuable type-strain genomes for metagenomic binning, comparative biology and taxonomic classification.</title>
        <authorList>
            <person name="Goeker M."/>
        </authorList>
    </citation>
    <scope>NUCLEOTIDE SEQUENCE [LARGE SCALE GENOMIC DNA]</scope>
    <source>
        <strain evidence="2 3">DSM 19163</strain>
    </source>
</reference>
<keyword evidence="1" id="KW-0472">Membrane</keyword>
<comment type="caution">
    <text evidence="2">The sequence shown here is derived from an EMBL/GenBank/DDBJ whole genome shotgun (WGS) entry which is preliminary data.</text>
</comment>
<sequence>MLIVIVIASFYISTYLYENDITLIALSVVLVGILLSVVTVGFIMDGVIDFISQKLEIFYSES</sequence>
<evidence type="ECO:0000256" key="1">
    <source>
        <dbReference type="SAM" id="Phobius"/>
    </source>
</evidence>
<dbReference type="AlphaFoldDB" id="A0A9Q2CY23"/>
<keyword evidence="1" id="KW-0812">Transmembrane</keyword>
<dbReference type="EMBL" id="JACHHF010000003">
    <property type="protein sequence ID" value="MBB5175701.1"/>
    <property type="molecule type" value="Genomic_DNA"/>
</dbReference>
<gene>
    <name evidence="2" type="ORF">HNQ45_000576</name>
</gene>
<feature type="transmembrane region" description="Helical" evidence="1">
    <location>
        <begin position="21"/>
        <end position="44"/>
    </location>
</feature>
<proteinExistence type="predicted"/>
<dbReference type="Proteomes" id="UP000579136">
    <property type="component" value="Unassembled WGS sequence"/>
</dbReference>
<protein>
    <submittedName>
        <fullName evidence="2">Type III secretory pathway component EscU</fullName>
    </submittedName>
</protein>
<evidence type="ECO:0000313" key="2">
    <source>
        <dbReference type="EMBL" id="MBB5175701.1"/>
    </source>
</evidence>